<feature type="non-terminal residue" evidence="3">
    <location>
        <position position="1"/>
    </location>
</feature>
<feature type="domain" description="WW" evidence="2">
    <location>
        <begin position="73"/>
        <end position="106"/>
    </location>
</feature>
<organism evidence="3 4">
    <name type="scientific">Effrenium voratum</name>
    <dbReference type="NCBI Taxonomy" id="2562239"/>
    <lineage>
        <taxon>Eukaryota</taxon>
        <taxon>Sar</taxon>
        <taxon>Alveolata</taxon>
        <taxon>Dinophyceae</taxon>
        <taxon>Suessiales</taxon>
        <taxon>Symbiodiniaceae</taxon>
        <taxon>Effrenium</taxon>
    </lineage>
</organism>
<dbReference type="Pfam" id="PF00397">
    <property type="entry name" value="WW"/>
    <property type="match status" value="1"/>
</dbReference>
<feature type="compositionally biased region" description="Acidic residues" evidence="1">
    <location>
        <begin position="34"/>
        <end position="45"/>
    </location>
</feature>
<dbReference type="PANTHER" id="PTHR21715">
    <property type="entry name" value="RH04127P"/>
    <property type="match status" value="1"/>
</dbReference>
<dbReference type="PANTHER" id="PTHR21715:SF0">
    <property type="entry name" value="RH04127P"/>
    <property type="match status" value="1"/>
</dbReference>
<dbReference type="AlphaFoldDB" id="A0AA36NLS9"/>
<feature type="compositionally biased region" description="Low complexity" evidence="1">
    <location>
        <begin position="169"/>
        <end position="191"/>
    </location>
</feature>
<evidence type="ECO:0000259" key="2">
    <source>
        <dbReference type="PROSITE" id="PS50020"/>
    </source>
</evidence>
<dbReference type="InterPro" id="IPR053233">
    <property type="entry name" value="ABRA-related"/>
</dbReference>
<dbReference type="CDD" id="cd00201">
    <property type="entry name" value="WW"/>
    <property type="match status" value="1"/>
</dbReference>
<sequence length="423" mass="44487">LVSNPAHLAMTTDANSDSSESKPGERRAGVQVLEQEEEREPSEEEIKEYAEFLGLDVEKEPDLLWIAKEGVCAPVPAPWKACTENGDDVFYWNFETGESIWDHPADESYRQLLEDKRKEKAAKEKAKEGSGKEEPKEAKPEPKEEASNGDEVVTEPAGKKPDVAKEDLSASVSASIEESFSASFSAESASAKPLAEVKPLAEADKPLAEAVNASTSKSEAEESGALAEAKEAGKPLATGKPLEANKPSERTDKADDPPSAGIGLAGVGLGGVQIGPRGAVGKEPKKIDSLPELEEVDNSTSHSAPPRPKTEKIGGSGGSGSGSNPVAQSDGELSEDFMSDLGSPENSGLLAPNSKERAHSRANSGDHTLDLSISAAADAAESAEVAPGSLEAEVSSLARSLQILRKIRESQQQYLELLGVKVA</sequence>
<dbReference type="EMBL" id="CAUJNA010003788">
    <property type="protein sequence ID" value="CAJ1409821.1"/>
    <property type="molecule type" value="Genomic_DNA"/>
</dbReference>
<feature type="region of interest" description="Disordered" evidence="1">
    <location>
        <begin position="1"/>
        <end position="45"/>
    </location>
</feature>
<dbReference type="SUPFAM" id="SSF51045">
    <property type="entry name" value="WW domain"/>
    <property type="match status" value="1"/>
</dbReference>
<feature type="compositionally biased region" description="Basic and acidic residues" evidence="1">
    <location>
        <begin position="157"/>
        <end position="168"/>
    </location>
</feature>
<evidence type="ECO:0000313" key="3">
    <source>
        <dbReference type="EMBL" id="CAJ1409821.1"/>
    </source>
</evidence>
<feature type="region of interest" description="Disordered" evidence="1">
    <location>
        <begin position="112"/>
        <end position="366"/>
    </location>
</feature>
<dbReference type="SMART" id="SM00456">
    <property type="entry name" value="WW"/>
    <property type="match status" value="1"/>
</dbReference>
<dbReference type="Proteomes" id="UP001178507">
    <property type="component" value="Unassembled WGS sequence"/>
</dbReference>
<proteinExistence type="predicted"/>
<feature type="compositionally biased region" description="Basic and acidic residues" evidence="1">
    <location>
        <begin position="280"/>
        <end position="289"/>
    </location>
</feature>
<evidence type="ECO:0000313" key="4">
    <source>
        <dbReference type="Proteomes" id="UP001178507"/>
    </source>
</evidence>
<dbReference type="PROSITE" id="PS50020">
    <property type="entry name" value="WW_DOMAIN_2"/>
    <property type="match status" value="1"/>
</dbReference>
<dbReference type="InterPro" id="IPR001202">
    <property type="entry name" value="WW_dom"/>
</dbReference>
<comment type="caution">
    <text evidence="3">The sequence shown here is derived from an EMBL/GenBank/DDBJ whole genome shotgun (WGS) entry which is preliminary data.</text>
</comment>
<feature type="compositionally biased region" description="Basic and acidic residues" evidence="1">
    <location>
        <begin position="19"/>
        <end position="28"/>
    </location>
</feature>
<gene>
    <name evidence="3" type="ORF">EVOR1521_LOCUS30814</name>
</gene>
<dbReference type="Gene3D" id="3.30.1470.10">
    <property type="entry name" value="Photosystem I PsaD, reaction center subunit II"/>
    <property type="match status" value="1"/>
</dbReference>
<reference evidence="3" key="1">
    <citation type="submission" date="2023-08" db="EMBL/GenBank/DDBJ databases">
        <authorList>
            <person name="Chen Y."/>
            <person name="Shah S."/>
            <person name="Dougan E. K."/>
            <person name="Thang M."/>
            <person name="Chan C."/>
        </authorList>
    </citation>
    <scope>NUCLEOTIDE SEQUENCE</scope>
</reference>
<feature type="compositionally biased region" description="Basic and acidic residues" evidence="1">
    <location>
        <begin position="246"/>
        <end position="256"/>
    </location>
</feature>
<feature type="compositionally biased region" description="Basic and acidic residues" evidence="1">
    <location>
        <begin position="112"/>
        <end position="146"/>
    </location>
</feature>
<protein>
    <recommendedName>
        <fullName evidence="2">WW domain-containing protein</fullName>
    </recommendedName>
</protein>
<name>A0AA36NLS9_9DINO</name>
<accession>A0AA36NLS9</accession>
<evidence type="ECO:0000256" key="1">
    <source>
        <dbReference type="SAM" id="MobiDB-lite"/>
    </source>
</evidence>
<feature type="compositionally biased region" description="Gly residues" evidence="1">
    <location>
        <begin position="263"/>
        <end position="273"/>
    </location>
</feature>
<keyword evidence="4" id="KW-1185">Reference proteome</keyword>
<dbReference type="InterPro" id="IPR036020">
    <property type="entry name" value="WW_dom_sf"/>
</dbReference>